<dbReference type="InterPro" id="IPR005064">
    <property type="entry name" value="BUG"/>
</dbReference>
<protein>
    <submittedName>
        <fullName evidence="3">Tripartite tricarboxylate transporter substrate binding protein</fullName>
    </submittedName>
</protein>
<reference evidence="3 4" key="1">
    <citation type="journal article" date="2017" name="Int. J. Syst. Evol. Microbiol.">
        <title>Achromobacter aloeverae sp. nov., isolated from the root of Aloe vera (L.) Burm.f.</title>
        <authorList>
            <person name="Kuncharoen N."/>
            <person name="Muramatsu Y."/>
            <person name="Shibata C."/>
            <person name="Kamakura Y."/>
            <person name="Nakagawa Y."/>
            <person name="Tanasupawat S."/>
        </authorList>
    </citation>
    <scope>NUCLEOTIDE SEQUENCE [LARGE SCALE GENOMIC DNA]</scope>
    <source>
        <strain evidence="3 4">AVA-1</strain>
    </source>
</reference>
<proteinExistence type="inferred from homology"/>
<dbReference type="PANTHER" id="PTHR42928:SF5">
    <property type="entry name" value="BLR1237 PROTEIN"/>
    <property type="match status" value="1"/>
</dbReference>
<evidence type="ECO:0000256" key="2">
    <source>
        <dbReference type="SAM" id="SignalP"/>
    </source>
</evidence>
<dbReference type="Pfam" id="PF03401">
    <property type="entry name" value="TctC"/>
    <property type="match status" value="1"/>
</dbReference>
<comment type="caution">
    <text evidence="3">The sequence shown here is derived from an EMBL/GenBank/DDBJ whole genome shotgun (WGS) entry which is preliminary data.</text>
</comment>
<dbReference type="CDD" id="cd07012">
    <property type="entry name" value="PBP2_Bug_TTT"/>
    <property type="match status" value="1"/>
</dbReference>
<dbReference type="InterPro" id="IPR042100">
    <property type="entry name" value="Bug_dom1"/>
</dbReference>
<dbReference type="SUPFAM" id="SSF53850">
    <property type="entry name" value="Periplasmic binding protein-like II"/>
    <property type="match status" value="1"/>
</dbReference>
<comment type="similarity">
    <text evidence="1">Belongs to the UPF0065 (bug) family.</text>
</comment>
<dbReference type="OrthoDB" id="8633607at2"/>
<sequence length="324" mass="33649">MKKMMTCGKLLGALALSAAATAAHAQPAWPGKVITLIVPYTAGGTADTLARGLGDALRASGTTVIIENKPGAGATLGTDFVARAKPDGNTLLVASTSPVTIYPHLAGTPYDPMTGLTPIASVGVGPVAIVATKALKVDDFAGLVAYAKSNPGKVTFAVPGLGSVAHLGMAALSRQAGIKMMQVPYRGGSQALTDGLGGVVDLMVLNTDVLLPHVASGALKPLAVMAPTRLEAWPTVPTMAELKLPKIQYFSNFGLFAPAGMKPETAQALQAAVDKAIVTPQYQDMLKKYYLQPGTGTGDVFRKQVKQEFENNGRLVKEENIKIE</sequence>
<feature type="chain" id="PRO_5020603920" evidence="2">
    <location>
        <begin position="26"/>
        <end position="324"/>
    </location>
</feature>
<dbReference type="PANTHER" id="PTHR42928">
    <property type="entry name" value="TRICARBOXYLATE-BINDING PROTEIN"/>
    <property type="match status" value="1"/>
</dbReference>
<gene>
    <name evidence="3" type="ORF">C7R54_02670</name>
</gene>
<dbReference type="PIRSF" id="PIRSF017082">
    <property type="entry name" value="YflP"/>
    <property type="match status" value="1"/>
</dbReference>
<accession>A0A4Q1HQK1</accession>
<evidence type="ECO:0000313" key="3">
    <source>
        <dbReference type="EMBL" id="RXN92676.1"/>
    </source>
</evidence>
<dbReference type="Gene3D" id="3.40.190.150">
    <property type="entry name" value="Bordetella uptake gene, domain 1"/>
    <property type="match status" value="1"/>
</dbReference>
<evidence type="ECO:0000256" key="1">
    <source>
        <dbReference type="ARBA" id="ARBA00006987"/>
    </source>
</evidence>
<feature type="signal peptide" evidence="2">
    <location>
        <begin position="1"/>
        <end position="25"/>
    </location>
</feature>
<dbReference type="AlphaFoldDB" id="A0A4Q1HQK1"/>
<keyword evidence="4" id="KW-1185">Reference proteome</keyword>
<dbReference type="Gene3D" id="3.40.190.10">
    <property type="entry name" value="Periplasmic binding protein-like II"/>
    <property type="match status" value="1"/>
</dbReference>
<organism evidence="3 4">
    <name type="scientific">Achromobacter aloeverae</name>
    <dbReference type="NCBI Taxonomy" id="1750518"/>
    <lineage>
        <taxon>Bacteria</taxon>
        <taxon>Pseudomonadati</taxon>
        <taxon>Pseudomonadota</taxon>
        <taxon>Betaproteobacteria</taxon>
        <taxon>Burkholderiales</taxon>
        <taxon>Alcaligenaceae</taxon>
        <taxon>Achromobacter</taxon>
    </lineage>
</organism>
<keyword evidence="2" id="KW-0732">Signal</keyword>
<name>A0A4Q1HQK1_9BURK</name>
<dbReference type="RefSeq" id="WP_129148636.1">
    <property type="nucleotide sequence ID" value="NZ_JBHSDO010000006.1"/>
</dbReference>
<dbReference type="EMBL" id="PYAL01000001">
    <property type="protein sequence ID" value="RXN92676.1"/>
    <property type="molecule type" value="Genomic_DNA"/>
</dbReference>
<evidence type="ECO:0000313" key="4">
    <source>
        <dbReference type="Proteomes" id="UP000290849"/>
    </source>
</evidence>
<dbReference type="Proteomes" id="UP000290849">
    <property type="component" value="Unassembled WGS sequence"/>
</dbReference>